<dbReference type="Pfam" id="PF00102">
    <property type="entry name" value="Y_phosphatase"/>
    <property type="match status" value="1"/>
</dbReference>
<reference evidence="4" key="1">
    <citation type="submission" date="2022-11" db="EMBL/GenBank/DDBJ databases">
        <authorList>
            <person name="Kikuchi T."/>
        </authorList>
    </citation>
    <scope>NUCLEOTIDE SEQUENCE</scope>
    <source>
        <strain evidence="4">PS1010</strain>
    </source>
</reference>
<dbReference type="Gene3D" id="3.90.190.10">
    <property type="entry name" value="Protein tyrosine phosphatase superfamily"/>
    <property type="match status" value="1"/>
</dbReference>
<feature type="region of interest" description="Disordered" evidence="1">
    <location>
        <begin position="34"/>
        <end position="67"/>
    </location>
</feature>
<dbReference type="InterPro" id="IPR016130">
    <property type="entry name" value="Tyr_Pase_AS"/>
</dbReference>
<dbReference type="EMBL" id="CANHGI010000003">
    <property type="protein sequence ID" value="CAI5444737.1"/>
    <property type="molecule type" value="Genomic_DNA"/>
</dbReference>
<keyword evidence="5" id="KW-1185">Reference proteome</keyword>
<organism evidence="4 5">
    <name type="scientific">Caenorhabditis angaria</name>
    <dbReference type="NCBI Taxonomy" id="860376"/>
    <lineage>
        <taxon>Eukaryota</taxon>
        <taxon>Metazoa</taxon>
        <taxon>Ecdysozoa</taxon>
        <taxon>Nematoda</taxon>
        <taxon>Chromadorea</taxon>
        <taxon>Rhabditida</taxon>
        <taxon>Rhabditina</taxon>
        <taxon>Rhabditomorpha</taxon>
        <taxon>Rhabditoidea</taxon>
        <taxon>Rhabditidae</taxon>
        <taxon>Peloderinae</taxon>
        <taxon>Caenorhabditis</taxon>
    </lineage>
</organism>
<gene>
    <name evidence="4" type="ORF">CAMP_LOCUS7374</name>
</gene>
<dbReference type="PROSITE" id="PS50056">
    <property type="entry name" value="TYR_PHOSPHATASE_2"/>
    <property type="match status" value="1"/>
</dbReference>
<feature type="compositionally biased region" description="Basic and acidic residues" evidence="1">
    <location>
        <begin position="34"/>
        <end position="44"/>
    </location>
</feature>
<proteinExistence type="predicted"/>
<evidence type="ECO:0000259" key="2">
    <source>
        <dbReference type="PROSITE" id="PS50055"/>
    </source>
</evidence>
<dbReference type="Proteomes" id="UP001152747">
    <property type="component" value="Unassembled WGS sequence"/>
</dbReference>
<dbReference type="SMART" id="SM00194">
    <property type="entry name" value="PTPc"/>
    <property type="match status" value="1"/>
</dbReference>
<dbReference type="PANTHER" id="PTHR46163">
    <property type="entry name" value="TYROSINE-PROTEIN PHOSPHATASE-RELATED"/>
    <property type="match status" value="1"/>
</dbReference>
<feature type="domain" description="Tyrosine-protein phosphatase" evidence="2">
    <location>
        <begin position="96"/>
        <end position="359"/>
    </location>
</feature>
<dbReference type="SMART" id="SM00404">
    <property type="entry name" value="PTPc_motif"/>
    <property type="match status" value="1"/>
</dbReference>
<dbReference type="InterPro" id="IPR000242">
    <property type="entry name" value="PTP_cat"/>
</dbReference>
<sequence length="388" mass="44664">MQGETTKKRKFSDEKQTEKNCCFMDLFKIFDKKSKKGDNSEKRGSKNNNTLEPDEKRPASAQSSNGVDQAPCDYAKYVKVLEDFIFATEKLGIDGLSKQYRKLDQSSDSSATFEAFKQNMYKNRYSDVLCRDSSRVKLLIDSSRQGDYIHANYVKTPYLCNTFLCTQGPLQTTIPDFWRMVFQERASSILMLCRTIEEGRPKCVAYWPEVGEEVKYGCLVVKNMSESQDESNSFEIIELSVNFVADDIPQNEQPVDKTVLLVKLIKWPNWPDRGVPDEKCHTVPRRLLDRVRHGSCVVHCSAGIGRTGCMVALEFAYRRLDMGMTLDFEKIAIELRKQRAQCIQTEIQYLYIHRVMIAFSREIGISEKARISAESFLKSYDDHLRSKP</sequence>
<dbReference type="InterPro" id="IPR003595">
    <property type="entry name" value="Tyr_Pase_cat"/>
</dbReference>
<protein>
    <recommendedName>
        <fullName evidence="6">Protein-tyrosine phosphatase</fullName>
    </recommendedName>
</protein>
<dbReference type="SUPFAM" id="SSF52799">
    <property type="entry name" value="(Phosphotyrosine protein) phosphatases II"/>
    <property type="match status" value="1"/>
</dbReference>
<comment type="caution">
    <text evidence="4">The sequence shown here is derived from an EMBL/GenBank/DDBJ whole genome shotgun (WGS) entry which is preliminary data.</text>
</comment>
<evidence type="ECO:0000256" key="1">
    <source>
        <dbReference type="SAM" id="MobiDB-lite"/>
    </source>
</evidence>
<dbReference type="CDD" id="cd00047">
    <property type="entry name" value="PTPc"/>
    <property type="match status" value="1"/>
</dbReference>
<feature type="domain" description="Tyrosine specific protein phosphatases" evidence="3">
    <location>
        <begin position="297"/>
        <end position="350"/>
    </location>
</feature>
<dbReference type="PRINTS" id="PR00700">
    <property type="entry name" value="PRTYPHPHTASE"/>
</dbReference>
<dbReference type="FunFam" id="3.90.190.10:FF:000114">
    <property type="entry name" value="Tyrosine-protein phosphatase"/>
    <property type="match status" value="1"/>
</dbReference>
<accession>A0A9P1IFI8</accession>
<dbReference type="InterPro" id="IPR029021">
    <property type="entry name" value="Prot-tyrosine_phosphatase-like"/>
</dbReference>
<dbReference type="GO" id="GO:0004725">
    <property type="term" value="F:protein tyrosine phosphatase activity"/>
    <property type="evidence" value="ECO:0007669"/>
    <property type="project" value="InterPro"/>
</dbReference>
<dbReference type="OrthoDB" id="8815311at2759"/>
<evidence type="ECO:0000313" key="5">
    <source>
        <dbReference type="Proteomes" id="UP001152747"/>
    </source>
</evidence>
<dbReference type="InterPro" id="IPR000387">
    <property type="entry name" value="Tyr_Pase_dom"/>
</dbReference>
<dbReference type="PROSITE" id="PS50055">
    <property type="entry name" value="TYR_PHOSPHATASE_PTP"/>
    <property type="match status" value="1"/>
</dbReference>
<evidence type="ECO:0008006" key="6">
    <source>
        <dbReference type="Google" id="ProtNLM"/>
    </source>
</evidence>
<evidence type="ECO:0000259" key="3">
    <source>
        <dbReference type="PROSITE" id="PS50056"/>
    </source>
</evidence>
<evidence type="ECO:0000313" key="4">
    <source>
        <dbReference type="EMBL" id="CAI5444737.1"/>
    </source>
</evidence>
<dbReference type="PROSITE" id="PS00383">
    <property type="entry name" value="TYR_PHOSPHATASE_1"/>
    <property type="match status" value="1"/>
</dbReference>
<dbReference type="PANTHER" id="PTHR46163:SF5">
    <property type="entry name" value="TYROSINE-PROTEIN PHOSPHATASE"/>
    <property type="match status" value="1"/>
</dbReference>
<name>A0A9P1IFI8_9PELO</name>
<dbReference type="InterPro" id="IPR052782">
    <property type="entry name" value="Oocyte-zygote_transition_reg"/>
</dbReference>
<dbReference type="AlphaFoldDB" id="A0A9P1IFI8"/>